<dbReference type="GO" id="GO:0005948">
    <property type="term" value="C:acetolactate synthase complex"/>
    <property type="evidence" value="ECO:0007669"/>
    <property type="project" value="TreeGrafter"/>
</dbReference>
<dbReference type="Pfam" id="PF00205">
    <property type="entry name" value="TPP_enzyme_M"/>
    <property type="match status" value="1"/>
</dbReference>
<keyword evidence="12" id="KW-0100">Branched-chain amino acid biosynthesis</keyword>
<evidence type="ECO:0000256" key="10">
    <source>
        <dbReference type="ARBA" id="ARBA00022842"/>
    </source>
</evidence>
<evidence type="ECO:0000256" key="1">
    <source>
        <dbReference type="ARBA" id="ARBA00001946"/>
    </source>
</evidence>
<dbReference type="NCBIfam" id="TIGR00118">
    <property type="entry name" value="acolac_lg"/>
    <property type="match status" value="1"/>
</dbReference>
<dbReference type="GO" id="GO:0030976">
    <property type="term" value="F:thiamine pyrophosphate binding"/>
    <property type="evidence" value="ECO:0007669"/>
    <property type="project" value="InterPro"/>
</dbReference>
<accession>A0A0F9E1K7</accession>
<dbReference type="PANTHER" id="PTHR18968">
    <property type="entry name" value="THIAMINE PYROPHOSPHATE ENZYMES"/>
    <property type="match status" value="1"/>
</dbReference>
<protein>
    <recommendedName>
        <fullName evidence="6">acetolactate synthase</fullName>
        <ecNumber evidence="6">2.2.1.6</ecNumber>
    </recommendedName>
</protein>
<evidence type="ECO:0000256" key="5">
    <source>
        <dbReference type="ARBA" id="ARBA00007812"/>
    </source>
</evidence>
<dbReference type="InterPro" id="IPR012000">
    <property type="entry name" value="Thiamin_PyroP_enz_cen_dom"/>
</dbReference>
<sequence>GLANAYMDSSPVVAITGQVPRPMIGNDAFQEVDITGITLPITKHNYLIQQADLLPSTIEEAFYLASSGRKGPVLIDIPKDVQLEEFSSKDIKRQPLEGYNPTIKGHPGQVKRALNLIKNAERPLIIAGGGVSHAEANEELRLLSEKGDIPVVYTLMGKAAFPNLHNNCLGLIGYHGRVEANTAIQKSDLIIAVGTRFGDRSTGPLNTFAAQAKIIHIDIDPAEISKNVAVNLPIVGDAKNIIGQLADLLPPVNHSEWRNFLKKVAQEHPLKGKMKGVTIPNILRILFEISQDLLIVTDVGKHQIFTAHYFPIQKSRSFITSGGLGTMGFGVPAAIGAKTGQPDRRVVTISGDGSFMMNCQEIATAVEENIPIIVMIMNDYCLGMINQLQDIFYGKRYRSCKLGRTVSFSKLAESMGAQGMRVAKEKEIAPTVEKALSTERVCVIDFALEDTSNVYPMVTGSSLLEYIE</sequence>
<dbReference type="EMBL" id="LAZR01036848">
    <property type="protein sequence ID" value="KKL23781.1"/>
    <property type="molecule type" value="Genomic_DNA"/>
</dbReference>
<dbReference type="UniPathway" id="UPA00047">
    <property type="reaction ID" value="UER00055"/>
</dbReference>
<dbReference type="GO" id="GO:0050660">
    <property type="term" value="F:flavin adenine dinucleotide binding"/>
    <property type="evidence" value="ECO:0007669"/>
    <property type="project" value="InterPro"/>
</dbReference>
<dbReference type="InterPro" id="IPR045229">
    <property type="entry name" value="TPP_enz"/>
</dbReference>
<comment type="similarity">
    <text evidence="5">Belongs to the TPP enzyme family.</text>
</comment>
<evidence type="ECO:0000256" key="12">
    <source>
        <dbReference type="ARBA" id="ARBA00023304"/>
    </source>
</evidence>
<dbReference type="InterPro" id="IPR000399">
    <property type="entry name" value="TPP-bd_CS"/>
</dbReference>
<dbReference type="PANTHER" id="PTHR18968:SF13">
    <property type="entry name" value="ACETOLACTATE SYNTHASE CATALYTIC SUBUNIT, MITOCHONDRIAL"/>
    <property type="match status" value="1"/>
</dbReference>
<keyword evidence="7" id="KW-0028">Amino-acid biosynthesis</keyword>
<dbReference type="InterPro" id="IPR029061">
    <property type="entry name" value="THDP-binding"/>
</dbReference>
<feature type="non-terminal residue" evidence="15">
    <location>
        <position position="1"/>
    </location>
</feature>
<dbReference type="SUPFAM" id="SSF52518">
    <property type="entry name" value="Thiamin diphosphate-binding fold (THDP-binding)"/>
    <property type="match status" value="2"/>
</dbReference>
<dbReference type="UniPathway" id="UPA00049">
    <property type="reaction ID" value="UER00059"/>
</dbReference>
<dbReference type="GO" id="GO:0009099">
    <property type="term" value="P:L-valine biosynthetic process"/>
    <property type="evidence" value="ECO:0007669"/>
    <property type="project" value="UniProtKB-UniPathway"/>
</dbReference>
<dbReference type="GO" id="GO:0003984">
    <property type="term" value="F:acetolactate synthase activity"/>
    <property type="evidence" value="ECO:0007669"/>
    <property type="project" value="UniProtKB-EC"/>
</dbReference>
<comment type="pathway">
    <text evidence="3">Amino-acid biosynthesis; L-isoleucine biosynthesis; L-isoleucine from 2-oxobutanoate: step 1/4.</text>
</comment>
<evidence type="ECO:0000256" key="3">
    <source>
        <dbReference type="ARBA" id="ARBA00004974"/>
    </source>
</evidence>
<dbReference type="InterPro" id="IPR012846">
    <property type="entry name" value="Acetolactate_synth_lsu"/>
</dbReference>
<dbReference type="CDD" id="cd02015">
    <property type="entry name" value="TPP_AHAS"/>
    <property type="match status" value="1"/>
</dbReference>
<dbReference type="GO" id="GO:0009097">
    <property type="term" value="P:isoleucine biosynthetic process"/>
    <property type="evidence" value="ECO:0007669"/>
    <property type="project" value="UniProtKB-UniPathway"/>
</dbReference>
<evidence type="ECO:0000259" key="14">
    <source>
        <dbReference type="Pfam" id="PF02775"/>
    </source>
</evidence>
<evidence type="ECO:0000313" key="15">
    <source>
        <dbReference type="EMBL" id="KKL23781.1"/>
    </source>
</evidence>
<evidence type="ECO:0000256" key="11">
    <source>
        <dbReference type="ARBA" id="ARBA00023052"/>
    </source>
</evidence>
<dbReference type="GO" id="GO:0000287">
    <property type="term" value="F:magnesium ion binding"/>
    <property type="evidence" value="ECO:0007669"/>
    <property type="project" value="InterPro"/>
</dbReference>
<keyword evidence="9" id="KW-0479">Metal-binding</keyword>
<evidence type="ECO:0000259" key="13">
    <source>
        <dbReference type="Pfam" id="PF00205"/>
    </source>
</evidence>
<dbReference type="FunFam" id="3.40.50.1220:FF:000008">
    <property type="entry name" value="Acetolactate synthase"/>
    <property type="match status" value="1"/>
</dbReference>
<evidence type="ECO:0000256" key="4">
    <source>
        <dbReference type="ARBA" id="ARBA00005025"/>
    </source>
</evidence>
<dbReference type="EC" id="2.2.1.6" evidence="6"/>
<dbReference type="Gene3D" id="3.40.50.1220">
    <property type="entry name" value="TPP-binding domain"/>
    <property type="match status" value="1"/>
</dbReference>
<evidence type="ECO:0000256" key="8">
    <source>
        <dbReference type="ARBA" id="ARBA00022679"/>
    </source>
</evidence>
<keyword evidence="11" id="KW-0786">Thiamine pyrophosphate</keyword>
<dbReference type="AlphaFoldDB" id="A0A0F9E1K7"/>
<dbReference type="InterPro" id="IPR011766">
    <property type="entry name" value="TPP_enzyme_TPP-bd"/>
</dbReference>
<feature type="domain" description="Thiamine pyrophosphate enzyme central" evidence="13">
    <location>
        <begin position="110"/>
        <end position="245"/>
    </location>
</feature>
<reference evidence="15" key="1">
    <citation type="journal article" date="2015" name="Nature">
        <title>Complex archaea that bridge the gap between prokaryotes and eukaryotes.</title>
        <authorList>
            <person name="Spang A."/>
            <person name="Saw J.H."/>
            <person name="Jorgensen S.L."/>
            <person name="Zaremba-Niedzwiedzka K."/>
            <person name="Martijn J."/>
            <person name="Lind A.E."/>
            <person name="van Eijk R."/>
            <person name="Schleper C."/>
            <person name="Guy L."/>
            <person name="Ettema T.J."/>
        </authorList>
    </citation>
    <scope>NUCLEOTIDE SEQUENCE</scope>
</reference>
<dbReference type="InterPro" id="IPR029035">
    <property type="entry name" value="DHS-like_NAD/FAD-binding_dom"/>
</dbReference>
<comment type="cofactor">
    <cofactor evidence="2">
        <name>thiamine diphosphate</name>
        <dbReference type="ChEBI" id="CHEBI:58937"/>
    </cofactor>
</comment>
<dbReference type="Gene3D" id="3.40.50.970">
    <property type="match status" value="2"/>
</dbReference>
<evidence type="ECO:0000256" key="2">
    <source>
        <dbReference type="ARBA" id="ARBA00001964"/>
    </source>
</evidence>
<name>A0A0F9E1K7_9ZZZZ</name>
<comment type="cofactor">
    <cofactor evidence="1">
        <name>Mg(2+)</name>
        <dbReference type="ChEBI" id="CHEBI:18420"/>
    </cofactor>
</comment>
<feature type="domain" description="Thiamine pyrophosphate enzyme TPP-binding" evidence="14">
    <location>
        <begin position="298"/>
        <end position="446"/>
    </location>
</feature>
<keyword evidence="10" id="KW-0460">Magnesium</keyword>
<dbReference type="Pfam" id="PF02775">
    <property type="entry name" value="TPP_enzyme_C"/>
    <property type="match status" value="1"/>
</dbReference>
<dbReference type="SUPFAM" id="SSF52467">
    <property type="entry name" value="DHS-like NAD/FAD-binding domain"/>
    <property type="match status" value="1"/>
</dbReference>
<dbReference type="PROSITE" id="PS00187">
    <property type="entry name" value="TPP_ENZYMES"/>
    <property type="match status" value="1"/>
</dbReference>
<comment type="caution">
    <text evidence="15">The sequence shown here is derived from an EMBL/GenBank/DDBJ whole genome shotgun (WGS) entry which is preliminary data.</text>
</comment>
<proteinExistence type="inferred from homology"/>
<organism evidence="15">
    <name type="scientific">marine sediment metagenome</name>
    <dbReference type="NCBI Taxonomy" id="412755"/>
    <lineage>
        <taxon>unclassified sequences</taxon>
        <taxon>metagenomes</taxon>
        <taxon>ecological metagenomes</taxon>
    </lineage>
</organism>
<keyword evidence="8" id="KW-0808">Transferase</keyword>
<dbReference type="CDD" id="cd07035">
    <property type="entry name" value="TPP_PYR_POX_like"/>
    <property type="match status" value="1"/>
</dbReference>
<gene>
    <name evidence="15" type="ORF">LCGC14_2421960</name>
</gene>
<evidence type="ECO:0000256" key="6">
    <source>
        <dbReference type="ARBA" id="ARBA00013145"/>
    </source>
</evidence>
<evidence type="ECO:0000256" key="7">
    <source>
        <dbReference type="ARBA" id="ARBA00022605"/>
    </source>
</evidence>
<evidence type="ECO:0000256" key="9">
    <source>
        <dbReference type="ARBA" id="ARBA00022723"/>
    </source>
</evidence>
<comment type="pathway">
    <text evidence="4">Amino-acid biosynthesis; L-valine biosynthesis; L-valine from pyruvate: step 1/4.</text>
</comment>
<dbReference type="InterPro" id="IPR039368">
    <property type="entry name" value="AHAS_TPP"/>
</dbReference>